<protein>
    <submittedName>
        <fullName evidence="2">Uncharacterized protein</fullName>
    </submittedName>
</protein>
<proteinExistence type="predicted"/>
<dbReference type="InterPro" id="IPR036913">
    <property type="entry name" value="YegP-like_sf"/>
</dbReference>
<name>A0A853A6V7_9ACTN</name>
<gene>
    <name evidence="2" type="ORF">FHU37_003221</name>
</gene>
<reference evidence="2 3" key="1">
    <citation type="submission" date="2020-07" db="EMBL/GenBank/DDBJ databases">
        <title>Sequencing the genomes of 1000 actinobacteria strains.</title>
        <authorList>
            <person name="Klenk H.-P."/>
        </authorList>
    </citation>
    <scope>NUCLEOTIDE SEQUENCE [LARGE SCALE GENOMIC DNA]</scope>
    <source>
        <strain evidence="2 3">DSM 42178</strain>
    </source>
</reference>
<dbReference type="SUPFAM" id="SSF160113">
    <property type="entry name" value="YegP-like"/>
    <property type="match status" value="1"/>
</dbReference>
<feature type="compositionally biased region" description="Basic and acidic residues" evidence="1">
    <location>
        <begin position="159"/>
        <end position="171"/>
    </location>
</feature>
<comment type="caution">
    <text evidence="2">The sequence shown here is derived from an EMBL/GenBank/DDBJ whole genome shotgun (WGS) entry which is preliminary data.</text>
</comment>
<evidence type="ECO:0000256" key="1">
    <source>
        <dbReference type="SAM" id="MobiDB-lite"/>
    </source>
</evidence>
<feature type="compositionally biased region" description="Pro residues" evidence="1">
    <location>
        <begin position="211"/>
        <end position="222"/>
    </location>
</feature>
<keyword evidence="3" id="KW-1185">Reference proteome</keyword>
<dbReference type="EMBL" id="JACBZD010000001">
    <property type="protein sequence ID" value="NYI06278.1"/>
    <property type="molecule type" value="Genomic_DNA"/>
</dbReference>
<dbReference type="Gene3D" id="2.30.29.80">
    <property type="match status" value="1"/>
</dbReference>
<evidence type="ECO:0000313" key="3">
    <source>
        <dbReference type="Proteomes" id="UP000567795"/>
    </source>
</evidence>
<sequence>MARGRFLIICRQGPTGTEEHGTGEPGGAAAEQQEDEGDPVGSPAAAGADCGAGDRCWYSWRLVSPNNRELGRSLDEYPDYAACTAAVAQLQAGAPRLRPASWLHTGSGLWAWEVLLDGRPVAVCGRGYLRERDCAYNLTNFLNALDGADVTPGCRRVRRDPPGRPIPREAEPPTPQPAAPTTGRRGSTAPPAGRPGPRGPLGGDRPRRGPFGPPQPPSAGTS</sequence>
<feature type="region of interest" description="Disordered" evidence="1">
    <location>
        <begin position="12"/>
        <end position="47"/>
    </location>
</feature>
<evidence type="ECO:0000313" key="2">
    <source>
        <dbReference type="EMBL" id="NYI06278.1"/>
    </source>
</evidence>
<feature type="region of interest" description="Disordered" evidence="1">
    <location>
        <begin position="149"/>
        <end position="222"/>
    </location>
</feature>
<dbReference type="Proteomes" id="UP000567795">
    <property type="component" value="Unassembled WGS sequence"/>
</dbReference>
<organism evidence="2 3">
    <name type="scientific">Allostreptomyces psammosilenae</name>
    <dbReference type="NCBI Taxonomy" id="1892865"/>
    <lineage>
        <taxon>Bacteria</taxon>
        <taxon>Bacillati</taxon>
        <taxon>Actinomycetota</taxon>
        <taxon>Actinomycetes</taxon>
        <taxon>Kitasatosporales</taxon>
        <taxon>Streptomycetaceae</taxon>
        <taxon>Allostreptomyces</taxon>
    </lineage>
</organism>
<dbReference type="RefSeq" id="WP_179814890.1">
    <property type="nucleotide sequence ID" value="NZ_JACBZD010000001.1"/>
</dbReference>
<dbReference type="AlphaFoldDB" id="A0A853A6V7"/>
<feature type="compositionally biased region" description="Low complexity" evidence="1">
    <location>
        <begin position="179"/>
        <end position="191"/>
    </location>
</feature>
<accession>A0A853A6V7</accession>